<reference evidence="3 4" key="1">
    <citation type="submission" date="2019-03" db="EMBL/GenBank/DDBJ databases">
        <authorList>
            <person name="Gaulin E."/>
            <person name="Dumas B."/>
        </authorList>
    </citation>
    <scope>NUCLEOTIDE SEQUENCE [LARGE SCALE GENOMIC DNA]</scope>
    <source>
        <strain evidence="3">CBS 568.67</strain>
    </source>
</reference>
<evidence type="ECO:0000313" key="3">
    <source>
        <dbReference type="EMBL" id="VFT83071.1"/>
    </source>
</evidence>
<keyword evidence="4" id="KW-1185">Reference proteome</keyword>
<feature type="chain" id="PRO_5036355396" evidence="1">
    <location>
        <begin position="17"/>
        <end position="378"/>
    </location>
</feature>
<dbReference type="EMBL" id="VJMH01002327">
    <property type="protein sequence ID" value="KAF0709184.1"/>
    <property type="molecule type" value="Genomic_DNA"/>
</dbReference>
<accession>A0A485KFG2</accession>
<reference evidence="2" key="2">
    <citation type="submission" date="2019-06" db="EMBL/GenBank/DDBJ databases">
        <title>Genomics analysis of Aphanomyces spp. identifies a new class of oomycete effector associated with host adaptation.</title>
        <authorList>
            <person name="Gaulin E."/>
        </authorList>
    </citation>
    <scope>NUCLEOTIDE SEQUENCE</scope>
    <source>
        <strain evidence="2">CBS 578.67</strain>
    </source>
</reference>
<dbReference type="AlphaFoldDB" id="A0A485KFG2"/>
<evidence type="ECO:0000313" key="2">
    <source>
        <dbReference type="EMBL" id="KAF0709184.1"/>
    </source>
</evidence>
<proteinExistence type="predicted"/>
<keyword evidence="1" id="KW-0732">Signal</keyword>
<dbReference type="Proteomes" id="UP000332933">
    <property type="component" value="Unassembled WGS sequence"/>
</dbReference>
<dbReference type="EMBL" id="CAADRA010002329">
    <property type="protein sequence ID" value="VFT83071.1"/>
    <property type="molecule type" value="Genomic_DNA"/>
</dbReference>
<protein>
    <submittedName>
        <fullName evidence="3">Aste57867_6058 protein</fullName>
    </submittedName>
</protein>
<evidence type="ECO:0000313" key="4">
    <source>
        <dbReference type="Proteomes" id="UP000332933"/>
    </source>
</evidence>
<name>A0A485KFG2_9STRA</name>
<feature type="signal peptide" evidence="1">
    <location>
        <begin position="1"/>
        <end position="16"/>
    </location>
</feature>
<evidence type="ECO:0000256" key="1">
    <source>
        <dbReference type="SAM" id="SignalP"/>
    </source>
</evidence>
<organism evidence="3 4">
    <name type="scientific">Aphanomyces stellatus</name>
    <dbReference type="NCBI Taxonomy" id="120398"/>
    <lineage>
        <taxon>Eukaryota</taxon>
        <taxon>Sar</taxon>
        <taxon>Stramenopiles</taxon>
        <taxon>Oomycota</taxon>
        <taxon>Saprolegniomycetes</taxon>
        <taxon>Saprolegniales</taxon>
        <taxon>Verrucalvaceae</taxon>
        <taxon>Aphanomyces</taxon>
    </lineage>
</organism>
<gene>
    <name evidence="3" type="primary">Aste57867_6058</name>
    <name evidence="2" type="ORF">As57867_006044</name>
    <name evidence="3" type="ORF">ASTE57867_6058</name>
</gene>
<sequence>MLETLILLAGVATAAAINATRTMLAKCMGTKDARDDDEQLDRRANEAEISVSSGKDNAIYGEDETGSMDPTEWSGETVALEEFFGSDSGCGESSLQPIEGYLIEQEIECMICGTLREGFLVPNARGICPECNMKAPVAPPYGVGLLNFRARPRNDVEMQNDDVVGNVVAQAIAKSSCKIVRATKRTFSALLRKLDKRMKRDDHDDPWASEVAMCHQTLTDASKALGVKPSLVCDCLILLSDALVHISTMRWPVKDAHSLQQYQARCCRNILAYRRKCWISSLGRLVDDVDFFVDFCRQYNDDYDGDHAMDTLEFIQDLMQDQPDNVLAWVAPLELVITDLQLHAITFEQHHLAEVFLDLIENWKMACSSYNILWDKDT</sequence>